<accession>A0A2V5LAU5</accession>
<feature type="region of interest" description="Disordered" evidence="5">
    <location>
        <begin position="1"/>
        <end position="38"/>
    </location>
</feature>
<keyword evidence="8" id="KW-1185">Reference proteome</keyword>
<dbReference type="EMBL" id="QJVD01000005">
    <property type="protein sequence ID" value="PYI68478.1"/>
    <property type="molecule type" value="Genomic_DNA"/>
</dbReference>
<feature type="transmembrane region" description="Helical" evidence="6">
    <location>
        <begin position="450"/>
        <end position="468"/>
    </location>
</feature>
<dbReference type="Pfam" id="PF13520">
    <property type="entry name" value="AA_permease_2"/>
    <property type="match status" value="1"/>
</dbReference>
<organism evidence="7 8">
    <name type="scientific">Arthrobacter livingstonensis</name>
    <dbReference type="NCBI Taxonomy" id="670078"/>
    <lineage>
        <taxon>Bacteria</taxon>
        <taxon>Bacillati</taxon>
        <taxon>Actinomycetota</taxon>
        <taxon>Actinomycetes</taxon>
        <taxon>Micrococcales</taxon>
        <taxon>Micrococcaceae</taxon>
        <taxon>Arthrobacter</taxon>
    </lineage>
</organism>
<evidence type="ECO:0000256" key="1">
    <source>
        <dbReference type="ARBA" id="ARBA00004141"/>
    </source>
</evidence>
<name>A0A2V5LAU5_9MICC</name>
<gene>
    <name evidence="7" type="ORF">CVV68_06660</name>
</gene>
<feature type="transmembrane region" description="Helical" evidence="6">
    <location>
        <begin position="252"/>
        <end position="274"/>
    </location>
</feature>
<comment type="caution">
    <text evidence="7">The sequence shown here is derived from an EMBL/GenBank/DDBJ whole genome shotgun (WGS) entry which is preliminary data.</text>
</comment>
<evidence type="ECO:0000256" key="4">
    <source>
        <dbReference type="ARBA" id="ARBA00023136"/>
    </source>
</evidence>
<feature type="transmembrane region" description="Helical" evidence="6">
    <location>
        <begin position="191"/>
        <end position="212"/>
    </location>
</feature>
<evidence type="ECO:0000313" key="7">
    <source>
        <dbReference type="EMBL" id="PYI68478.1"/>
    </source>
</evidence>
<feature type="transmembrane region" description="Helical" evidence="6">
    <location>
        <begin position="393"/>
        <end position="414"/>
    </location>
</feature>
<feature type="transmembrane region" description="Helical" evidence="6">
    <location>
        <begin position="295"/>
        <end position="316"/>
    </location>
</feature>
<comment type="subcellular location">
    <subcellularLocation>
        <location evidence="1">Membrane</location>
        <topology evidence="1">Multi-pass membrane protein</topology>
    </subcellularLocation>
</comment>
<feature type="transmembrane region" description="Helical" evidence="6">
    <location>
        <begin position="474"/>
        <end position="493"/>
    </location>
</feature>
<evidence type="ECO:0000313" key="8">
    <source>
        <dbReference type="Proteomes" id="UP000247832"/>
    </source>
</evidence>
<keyword evidence="4 6" id="KW-0472">Membrane</keyword>
<evidence type="ECO:0000256" key="5">
    <source>
        <dbReference type="SAM" id="MobiDB-lite"/>
    </source>
</evidence>
<dbReference type="GO" id="GO:0016020">
    <property type="term" value="C:membrane"/>
    <property type="evidence" value="ECO:0007669"/>
    <property type="project" value="UniProtKB-SubCell"/>
</dbReference>
<evidence type="ECO:0000256" key="3">
    <source>
        <dbReference type="ARBA" id="ARBA00022989"/>
    </source>
</evidence>
<feature type="transmembrane region" description="Helical" evidence="6">
    <location>
        <begin position="341"/>
        <end position="364"/>
    </location>
</feature>
<dbReference type="Gene3D" id="1.20.1740.10">
    <property type="entry name" value="Amino acid/polyamine transporter I"/>
    <property type="match status" value="1"/>
</dbReference>
<feature type="transmembrane region" description="Helical" evidence="6">
    <location>
        <begin position="143"/>
        <end position="171"/>
    </location>
</feature>
<dbReference type="AlphaFoldDB" id="A0A2V5LAU5"/>
<feature type="transmembrane region" description="Helical" evidence="6">
    <location>
        <begin position="420"/>
        <end position="438"/>
    </location>
</feature>
<proteinExistence type="predicted"/>
<dbReference type="Proteomes" id="UP000247832">
    <property type="component" value="Unassembled WGS sequence"/>
</dbReference>
<feature type="transmembrane region" description="Helical" evidence="6">
    <location>
        <begin position="96"/>
        <end position="122"/>
    </location>
</feature>
<dbReference type="GO" id="GO:0015171">
    <property type="term" value="F:amino acid transmembrane transporter activity"/>
    <property type="evidence" value="ECO:0007669"/>
    <property type="project" value="TreeGrafter"/>
</dbReference>
<evidence type="ECO:0000256" key="2">
    <source>
        <dbReference type="ARBA" id="ARBA00022692"/>
    </source>
</evidence>
<reference evidence="7 8" key="1">
    <citation type="submission" date="2018-05" db="EMBL/GenBank/DDBJ databases">
        <title>Genetic diversity of glacier-inhabiting Cryobacterium bacteria in China and description of Cryobacterium mengkeensis sp. nov. and Arthrobacter glacialis sp. nov.</title>
        <authorList>
            <person name="Liu Q."/>
            <person name="Xin Y.-H."/>
        </authorList>
    </citation>
    <scope>NUCLEOTIDE SEQUENCE [LARGE SCALE GENOMIC DNA]</scope>
    <source>
        <strain evidence="7 8">LI2</strain>
    </source>
</reference>
<feature type="transmembrane region" description="Helical" evidence="6">
    <location>
        <begin position="224"/>
        <end position="246"/>
    </location>
</feature>
<keyword evidence="3 6" id="KW-1133">Transmembrane helix</keyword>
<dbReference type="PIRSF" id="PIRSF006060">
    <property type="entry name" value="AA_transporter"/>
    <property type="match status" value="1"/>
</dbReference>
<evidence type="ECO:0000256" key="6">
    <source>
        <dbReference type="SAM" id="Phobius"/>
    </source>
</evidence>
<keyword evidence="2 6" id="KW-0812">Transmembrane</keyword>
<protein>
    <submittedName>
        <fullName evidence="7">Amino acid permease</fullName>
    </submittedName>
</protein>
<dbReference type="InterPro" id="IPR002293">
    <property type="entry name" value="AA/rel_permease1"/>
</dbReference>
<dbReference type="OrthoDB" id="9762947at2"/>
<feature type="transmembrane region" description="Helical" evidence="6">
    <location>
        <begin position="68"/>
        <end position="90"/>
    </location>
</feature>
<dbReference type="PANTHER" id="PTHR43243:SF24">
    <property type="entry name" value="CATIONIC AMINO ACID TRANSPORT INTEGRAL MEMBRANE PROTEIN ROCE-RELATED"/>
    <property type="match status" value="1"/>
</dbReference>
<sequence>MTLRDQLGPRSKATASGPQGDGQPGPQRGTRGGPAVGLGTQLMRRKPLGQMLHEAGNGSDGRKLVRSFGVLQLTMISVGATLGTGILVILGDSVPLAGPAVFISFLIAGIAALLSAVSYAEMAGMVPVSGSSYSYTYATLGEGMAWICGWCLVLEYAVSVAAVAVGAGQYINEAVASFGWALPDFISQPPGSGGFLNLPAMAIVLLAMFLLVRGAKESAWINTVIVFVKIIILLFFCAIAFTAFHAGNFSPLMPMGAAGVSAAASRVFFSYIGFDAASTAGEEAKNPQRDLPRAIMLSMVIVTSLYVLVAVAAVGARQWTWFEGTQAALVQILLEITHQPWMGLVFSVGAVLAIASIVLTVLYGQTRILMSMSRDGLVPKIFGRISEKRGTPVAGTLIVGIAVALTAGLIPLGALADATSIGTLFAFALVNVAVIYLRRNRPDLKRTYRVAFYPVTPILGSLMCIYLMVNLGGITWVVFVAWMLVGLLAYFGYGRRHSRVAALSDAEYRELSALSLESTDMFDAGSPAPATTSPDTKAP</sequence>
<dbReference type="PANTHER" id="PTHR43243">
    <property type="entry name" value="INNER MEMBRANE TRANSPORTER YGJI-RELATED"/>
    <property type="match status" value="1"/>
</dbReference>